<evidence type="ECO:0000256" key="1">
    <source>
        <dbReference type="SAM" id="MobiDB-lite"/>
    </source>
</evidence>
<dbReference type="InterPro" id="IPR016181">
    <property type="entry name" value="Acyl_CoA_acyltransferase"/>
</dbReference>
<name>A0ABW1NN94_9ACTN</name>
<protein>
    <recommendedName>
        <fullName evidence="4">GNAT family N-acetyltransferase</fullName>
    </recommendedName>
</protein>
<accession>A0ABW1NN94</accession>
<dbReference type="Proteomes" id="UP001596137">
    <property type="component" value="Unassembled WGS sequence"/>
</dbReference>
<feature type="region of interest" description="Disordered" evidence="1">
    <location>
        <begin position="368"/>
        <end position="404"/>
    </location>
</feature>
<sequence>MRAVVEGGFAEHLWPGDADRLYATPGWLRANVTRPGGRPFTVRAGGGDGVSVLAFLDKGDESSEAYDLVRTTVRWPLVFPWTPEGEGPLRAALDRRPGTEAALLPSLRAVLPGYELAVAGPHDPGLLDAAVSRLIGLARDQGAATCAFLYVPRDAAAVRRVLAGHGFTPVALTSRGLLRVRWTDLAGYAAALRPGRGRKVRVELRKVDAMGLTSRRADPLEGLEAITRLRCAHLTKFGRVPDEAAERARMAGVLAGFPPESLRLVLTAHEGRDVACLLLVRHRDTVYAALSATDPGPGLGLAHFENAYYAPIRLGLYRPGDVVDYGISHLDAKAWRGCDPCPLDAWVLAFDDDVHAVLRTVSGLSFRYSEEAPGRPPGEAPGHSTSGAPGRPAGEATGGREVGR</sequence>
<dbReference type="Gene3D" id="3.40.630.30">
    <property type="match status" value="1"/>
</dbReference>
<keyword evidence="3" id="KW-1185">Reference proteome</keyword>
<dbReference type="RefSeq" id="WP_380756898.1">
    <property type="nucleotide sequence ID" value="NZ_JBHSRF010000038.1"/>
</dbReference>
<evidence type="ECO:0000313" key="2">
    <source>
        <dbReference type="EMBL" id="MFC6084149.1"/>
    </source>
</evidence>
<dbReference type="EMBL" id="JBHSRF010000038">
    <property type="protein sequence ID" value="MFC6084149.1"/>
    <property type="molecule type" value="Genomic_DNA"/>
</dbReference>
<organism evidence="2 3">
    <name type="scientific">Sphaerisporangium aureirubrum</name>
    <dbReference type="NCBI Taxonomy" id="1544736"/>
    <lineage>
        <taxon>Bacteria</taxon>
        <taxon>Bacillati</taxon>
        <taxon>Actinomycetota</taxon>
        <taxon>Actinomycetes</taxon>
        <taxon>Streptosporangiales</taxon>
        <taxon>Streptosporangiaceae</taxon>
        <taxon>Sphaerisporangium</taxon>
    </lineage>
</organism>
<comment type="caution">
    <text evidence="2">The sequence shown here is derived from an EMBL/GenBank/DDBJ whole genome shotgun (WGS) entry which is preliminary data.</text>
</comment>
<proteinExistence type="predicted"/>
<reference evidence="3" key="1">
    <citation type="journal article" date="2019" name="Int. J. Syst. Evol. Microbiol.">
        <title>The Global Catalogue of Microorganisms (GCM) 10K type strain sequencing project: providing services to taxonomists for standard genome sequencing and annotation.</title>
        <authorList>
            <consortium name="The Broad Institute Genomics Platform"/>
            <consortium name="The Broad Institute Genome Sequencing Center for Infectious Disease"/>
            <person name="Wu L."/>
            <person name="Ma J."/>
        </authorList>
    </citation>
    <scope>NUCLEOTIDE SEQUENCE [LARGE SCALE GENOMIC DNA]</scope>
    <source>
        <strain evidence="3">JCM 30346</strain>
    </source>
</reference>
<dbReference type="SUPFAM" id="SSF55729">
    <property type="entry name" value="Acyl-CoA N-acyltransferases (Nat)"/>
    <property type="match status" value="1"/>
</dbReference>
<evidence type="ECO:0000313" key="3">
    <source>
        <dbReference type="Proteomes" id="UP001596137"/>
    </source>
</evidence>
<gene>
    <name evidence="2" type="ORF">ACFP1K_23510</name>
</gene>
<evidence type="ECO:0008006" key="4">
    <source>
        <dbReference type="Google" id="ProtNLM"/>
    </source>
</evidence>